<reference evidence="2 3" key="1">
    <citation type="journal article" date="2015" name="Proc. Natl. Acad. Sci. U.S.A.">
        <title>The resurrection genome of Boea hygrometrica: A blueprint for survival of dehydration.</title>
        <authorList>
            <person name="Xiao L."/>
            <person name="Yang G."/>
            <person name="Zhang L."/>
            <person name="Yang X."/>
            <person name="Zhao S."/>
            <person name="Ji Z."/>
            <person name="Zhou Q."/>
            <person name="Hu M."/>
            <person name="Wang Y."/>
            <person name="Chen M."/>
            <person name="Xu Y."/>
            <person name="Jin H."/>
            <person name="Xiao X."/>
            <person name="Hu G."/>
            <person name="Bao F."/>
            <person name="Hu Y."/>
            <person name="Wan P."/>
            <person name="Li L."/>
            <person name="Deng X."/>
            <person name="Kuang T."/>
            <person name="Xiang C."/>
            <person name="Zhu J.K."/>
            <person name="Oliver M.J."/>
            <person name="He Y."/>
        </authorList>
    </citation>
    <scope>NUCLEOTIDE SEQUENCE [LARGE SCALE GENOMIC DNA]</scope>
    <source>
        <strain evidence="3">cv. XS01</strain>
    </source>
</reference>
<sequence length="138" mass="15751">MLGDDQYISRGNRHFTVDCGRLRQSGPRSETGFLRQPALEGLTRSARTDSPRQDWPEQFPAREAMAAAATAAAYERREGRRTLRQLEVKRFRFGEVCFWDLRTSCWLVKQRPVKRFETSRGFVVSAGSTSRGSNATSF</sequence>
<gene>
    <name evidence="2" type="ORF">F511_37740</name>
</gene>
<organism evidence="2 3">
    <name type="scientific">Dorcoceras hygrometricum</name>
    <dbReference type="NCBI Taxonomy" id="472368"/>
    <lineage>
        <taxon>Eukaryota</taxon>
        <taxon>Viridiplantae</taxon>
        <taxon>Streptophyta</taxon>
        <taxon>Embryophyta</taxon>
        <taxon>Tracheophyta</taxon>
        <taxon>Spermatophyta</taxon>
        <taxon>Magnoliopsida</taxon>
        <taxon>eudicotyledons</taxon>
        <taxon>Gunneridae</taxon>
        <taxon>Pentapetalae</taxon>
        <taxon>asterids</taxon>
        <taxon>lamiids</taxon>
        <taxon>Lamiales</taxon>
        <taxon>Gesneriaceae</taxon>
        <taxon>Didymocarpoideae</taxon>
        <taxon>Trichosporeae</taxon>
        <taxon>Loxocarpinae</taxon>
        <taxon>Dorcoceras</taxon>
    </lineage>
</organism>
<feature type="region of interest" description="Disordered" evidence="1">
    <location>
        <begin position="26"/>
        <end position="57"/>
    </location>
</feature>
<keyword evidence="3" id="KW-1185">Reference proteome</keyword>
<accession>A0A2Z7BUW1</accession>
<evidence type="ECO:0000313" key="2">
    <source>
        <dbReference type="EMBL" id="KZV38442.1"/>
    </source>
</evidence>
<dbReference type="Proteomes" id="UP000250235">
    <property type="component" value="Unassembled WGS sequence"/>
</dbReference>
<proteinExistence type="predicted"/>
<evidence type="ECO:0000313" key="3">
    <source>
        <dbReference type="Proteomes" id="UP000250235"/>
    </source>
</evidence>
<dbReference type="EMBL" id="KV001889">
    <property type="protein sequence ID" value="KZV38442.1"/>
    <property type="molecule type" value="Genomic_DNA"/>
</dbReference>
<name>A0A2Z7BUW1_9LAMI</name>
<evidence type="ECO:0000256" key="1">
    <source>
        <dbReference type="SAM" id="MobiDB-lite"/>
    </source>
</evidence>
<feature type="compositionally biased region" description="Basic and acidic residues" evidence="1">
    <location>
        <begin position="46"/>
        <end position="55"/>
    </location>
</feature>
<dbReference type="AlphaFoldDB" id="A0A2Z7BUW1"/>
<protein>
    <submittedName>
        <fullName evidence="2">Uncharacterized protein</fullName>
    </submittedName>
</protein>